<protein>
    <submittedName>
        <fullName evidence="1">Uncharacterized protein</fullName>
    </submittedName>
</protein>
<proteinExistence type="predicted"/>
<organism evidence="1 2">
    <name type="scientific">Ataeniobius toweri</name>
    <dbReference type="NCBI Taxonomy" id="208326"/>
    <lineage>
        <taxon>Eukaryota</taxon>
        <taxon>Metazoa</taxon>
        <taxon>Chordata</taxon>
        <taxon>Craniata</taxon>
        <taxon>Vertebrata</taxon>
        <taxon>Euteleostomi</taxon>
        <taxon>Actinopterygii</taxon>
        <taxon>Neopterygii</taxon>
        <taxon>Teleostei</taxon>
        <taxon>Neoteleostei</taxon>
        <taxon>Acanthomorphata</taxon>
        <taxon>Ovalentaria</taxon>
        <taxon>Atherinomorphae</taxon>
        <taxon>Cyprinodontiformes</taxon>
        <taxon>Goodeidae</taxon>
        <taxon>Ataeniobius</taxon>
    </lineage>
</organism>
<dbReference type="Proteomes" id="UP001345963">
    <property type="component" value="Unassembled WGS sequence"/>
</dbReference>
<dbReference type="EMBL" id="JAHUTI010017496">
    <property type="protein sequence ID" value="MED6237625.1"/>
    <property type="molecule type" value="Genomic_DNA"/>
</dbReference>
<evidence type="ECO:0000313" key="2">
    <source>
        <dbReference type="Proteomes" id="UP001345963"/>
    </source>
</evidence>
<sequence length="67" mass="7467">MAETEASKTSLKDSQKQGEIIESLLHITIHRMNLECSIFKLNHYVTGLILFGKGKKSEGIIFQGSCI</sequence>
<reference evidence="1 2" key="1">
    <citation type="submission" date="2021-07" db="EMBL/GenBank/DDBJ databases">
        <authorList>
            <person name="Palmer J.M."/>
        </authorList>
    </citation>
    <scope>NUCLEOTIDE SEQUENCE [LARGE SCALE GENOMIC DNA]</scope>
    <source>
        <strain evidence="1 2">AT_MEX2019</strain>
        <tissue evidence="1">Muscle</tissue>
    </source>
</reference>
<gene>
    <name evidence="1" type="ORF">ATANTOWER_029535</name>
</gene>
<comment type="caution">
    <text evidence="1">The sequence shown here is derived from an EMBL/GenBank/DDBJ whole genome shotgun (WGS) entry which is preliminary data.</text>
</comment>
<evidence type="ECO:0000313" key="1">
    <source>
        <dbReference type="EMBL" id="MED6237625.1"/>
    </source>
</evidence>
<accession>A0ABU7AJG4</accession>
<keyword evidence="2" id="KW-1185">Reference proteome</keyword>
<name>A0ABU7AJG4_9TELE</name>